<evidence type="ECO:0000256" key="2">
    <source>
        <dbReference type="ARBA" id="ARBA00022692"/>
    </source>
</evidence>
<feature type="domain" description="SLC12A transporter C-terminal" evidence="5">
    <location>
        <begin position="46"/>
        <end position="192"/>
    </location>
</feature>
<dbReference type="Pfam" id="PF03522">
    <property type="entry name" value="SLC12"/>
    <property type="match status" value="2"/>
</dbReference>
<dbReference type="eggNOG" id="KOG2083">
    <property type="taxonomic scope" value="Eukaryota"/>
</dbReference>
<feature type="domain" description="SLC12A transporter C-terminal" evidence="5">
    <location>
        <begin position="213"/>
        <end position="300"/>
    </location>
</feature>
<dbReference type="InterPro" id="IPR004842">
    <property type="entry name" value="SLC12A_fam"/>
</dbReference>
<dbReference type="PANTHER" id="PTHR11827">
    <property type="entry name" value="SOLUTE CARRIER FAMILY 12, CATION COTRANSPORTERS"/>
    <property type="match status" value="1"/>
</dbReference>
<dbReference type="EMBL" id="GL732657">
    <property type="protein sequence ID" value="EFX68338.1"/>
    <property type="molecule type" value="Genomic_DNA"/>
</dbReference>
<dbReference type="AlphaFoldDB" id="E9HIV5"/>
<keyword evidence="2" id="KW-0812">Transmembrane</keyword>
<evidence type="ECO:0000313" key="7">
    <source>
        <dbReference type="Proteomes" id="UP000000305"/>
    </source>
</evidence>
<proteinExistence type="predicted"/>
<keyword evidence="4" id="KW-0472">Membrane</keyword>
<protein>
    <recommendedName>
        <fullName evidence="5">SLC12A transporter C-terminal domain-containing protein</fullName>
    </recommendedName>
</protein>
<dbReference type="GO" id="GO:0015377">
    <property type="term" value="F:chloride:monoatomic cation symporter activity"/>
    <property type="evidence" value="ECO:0007669"/>
    <property type="project" value="InterPro"/>
</dbReference>
<dbReference type="HOGENOM" id="CLU_886398_0_0_1"/>
<dbReference type="InterPro" id="IPR018491">
    <property type="entry name" value="SLC12_C"/>
</dbReference>
<accession>E9HIV5</accession>
<keyword evidence="3" id="KW-1133">Transmembrane helix</keyword>
<organism evidence="6 7">
    <name type="scientific">Daphnia pulex</name>
    <name type="common">Water flea</name>
    <dbReference type="NCBI Taxonomy" id="6669"/>
    <lineage>
        <taxon>Eukaryota</taxon>
        <taxon>Metazoa</taxon>
        <taxon>Ecdysozoa</taxon>
        <taxon>Arthropoda</taxon>
        <taxon>Crustacea</taxon>
        <taxon>Branchiopoda</taxon>
        <taxon>Diplostraca</taxon>
        <taxon>Cladocera</taxon>
        <taxon>Anomopoda</taxon>
        <taxon>Daphniidae</taxon>
        <taxon>Daphnia</taxon>
    </lineage>
</organism>
<reference evidence="6 7" key="1">
    <citation type="journal article" date="2011" name="Science">
        <title>The ecoresponsive genome of Daphnia pulex.</title>
        <authorList>
            <person name="Colbourne J.K."/>
            <person name="Pfrender M.E."/>
            <person name="Gilbert D."/>
            <person name="Thomas W.K."/>
            <person name="Tucker A."/>
            <person name="Oakley T.H."/>
            <person name="Tokishita S."/>
            <person name="Aerts A."/>
            <person name="Arnold G.J."/>
            <person name="Basu M.K."/>
            <person name="Bauer D.J."/>
            <person name="Caceres C.E."/>
            <person name="Carmel L."/>
            <person name="Casola C."/>
            <person name="Choi J.H."/>
            <person name="Detter J.C."/>
            <person name="Dong Q."/>
            <person name="Dusheyko S."/>
            <person name="Eads B.D."/>
            <person name="Frohlich T."/>
            <person name="Geiler-Samerotte K.A."/>
            <person name="Gerlach D."/>
            <person name="Hatcher P."/>
            <person name="Jogdeo S."/>
            <person name="Krijgsveld J."/>
            <person name="Kriventseva E.V."/>
            <person name="Kultz D."/>
            <person name="Laforsch C."/>
            <person name="Lindquist E."/>
            <person name="Lopez J."/>
            <person name="Manak J.R."/>
            <person name="Muller J."/>
            <person name="Pangilinan J."/>
            <person name="Patwardhan R.P."/>
            <person name="Pitluck S."/>
            <person name="Pritham E.J."/>
            <person name="Rechtsteiner A."/>
            <person name="Rho M."/>
            <person name="Rogozin I.B."/>
            <person name="Sakarya O."/>
            <person name="Salamov A."/>
            <person name="Schaack S."/>
            <person name="Shapiro H."/>
            <person name="Shiga Y."/>
            <person name="Skalitzky C."/>
            <person name="Smith Z."/>
            <person name="Souvorov A."/>
            <person name="Sung W."/>
            <person name="Tang Z."/>
            <person name="Tsuchiya D."/>
            <person name="Tu H."/>
            <person name="Vos H."/>
            <person name="Wang M."/>
            <person name="Wolf Y.I."/>
            <person name="Yamagata H."/>
            <person name="Yamada T."/>
            <person name="Ye Y."/>
            <person name="Shaw J.R."/>
            <person name="Andrews J."/>
            <person name="Crease T.J."/>
            <person name="Tang H."/>
            <person name="Lucas S.M."/>
            <person name="Robertson H.M."/>
            <person name="Bork P."/>
            <person name="Koonin E.V."/>
            <person name="Zdobnov E.M."/>
            <person name="Grigoriev I.V."/>
            <person name="Lynch M."/>
            <person name="Boore J.L."/>
        </authorList>
    </citation>
    <scope>NUCLEOTIDE SEQUENCE [LARGE SCALE GENOMIC DNA]</scope>
</reference>
<evidence type="ECO:0000256" key="3">
    <source>
        <dbReference type="ARBA" id="ARBA00022989"/>
    </source>
</evidence>
<dbReference type="PhylomeDB" id="E9HIV5"/>
<dbReference type="PANTHER" id="PTHR11827:SF103">
    <property type="entry name" value="SODIUM CHLORIDE COTRANSPORTER 69, ISOFORM E"/>
    <property type="match status" value="1"/>
</dbReference>
<keyword evidence="7" id="KW-1185">Reference proteome</keyword>
<evidence type="ECO:0000313" key="6">
    <source>
        <dbReference type="EMBL" id="EFX68338.1"/>
    </source>
</evidence>
<name>E9HIV5_DAPPU</name>
<gene>
    <name evidence="6" type="ORF">DAPPUDRAFT_63226</name>
</gene>
<evidence type="ECO:0000259" key="5">
    <source>
        <dbReference type="Pfam" id="PF03522"/>
    </source>
</evidence>
<dbReference type="GO" id="GO:0016020">
    <property type="term" value="C:membrane"/>
    <property type="evidence" value="ECO:0007669"/>
    <property type="project" value="UniProtKB-SubCell"/>
</dbReference>
<dbReference type="InParanoid" id="E9HIV5"/>
<evidence type="ECO:0000256" key="1">
    <source>
        <dbReference type="ARBA" id="ARBA00004141"/>
    </source>
</evidence>
<evidence type="ECO:0000256" key="4">
    <source>
        <dbReference type="ARBA" id="ARBA00023136"/>
    </source>
</evidence>
<dbReference type="OrthoDB" id="2020542at2759"/>
<dbReference type="Proteomes" id="UP000000305">
    <property type="component" value="Unassembled WGS sequence"/>
</dbReference>
<sequence>MEVESSTQAQTYRAALTSIQQLVHIEEHVKNYRPQILVLTGLPNTRPALVDFAYLICKNNSLMVCGNVVEQERLTFEMRSNLQQKAYRYLRFTNIKGFCSVADNSNLHTGVAAMLGLTGVGKVKPNILMMGYKNDWLTCDRNSLDQYVLTIHTGFEMNVSVVILRLKEGLDCSGIIADIDDLILKAPTKKAKENSVCLLLQFKLKFDPLRKEGPRKTRRKRKTKTLLEGNQLPKSVLNSIILFQRKQKKDTIDIWWLSDDGGLTLLLPVIINRRSNWSETKLRIFCTASGVHELENEQKGYESNFYLRKDYLIK</sequence>
<dbReference type="KEGG" id="dpx:DAPPUDRAFT_63226"/>
<comment type="subcellular location">
    <subcellularLocation>
        <location evidence="1">Membrane</location>
        <topology evidence="1">Multi-pass membrane protein</topology>
    </subcellularLocation>
</comment>